<dbReference type="SUPFAM" id="SSF52266">
    <property type="entry name" value="SGNH hydrolase"/>
    <property type="match status" value="1"/>
</dbReference>
<organism evidence="1 2">
    <name type="scientific">Magnetospirillum moscoviense</name>
    <dbReference type="NCBI Taxonomy" id="1437059"/>
    <lineage>
        <taxon>Bacteria</taxon>
        <taxon>Pseudomonadati</taxon>
        <taxon>Pseudomonadota</taxon>
        <taxon>Alphaproteobacteria</taxon>
        <taxon>Rhodospirillales</taxon>
        <taxon>Rhodospirillaceae</taxon>
        <taxon>Magnetospirillum</taxon>
    </lineage>
</organism>
<dbReference type="RefSeq" id="WP_068498074.1">
    <property type="nucleotide sequence ID" value="NZ_LWQU01000104.1"/>
</dbReference>
<dbReference type="InterPro" id="IPR036514">
    <property type="entry name" value="SGNH_hydro_sf"/>
</dbReference>
<dbReference type="STRING" id="1437059.A6A05_00280"/>
<dbReference type="EMBL" id="LWQU01000104">
    <property type="protein sequence ID" value="OAN55031.1"/>
    <property type="molecule type" value="Genomic_DNA"/>
</dbReference>
<keyword evidence="2" id="KW-1185">Reference proteome</keyword>
<dbReference type="GO" id="GO:0016788">
    <property type="term" value="F:hydrolase activity, acting on ester bonds"/>
    <property type="evidence" value="ECO:0007669"/>
    <property type="project" value="UniProtKB-ARBA"/>
</dbReference>
<dbReference type="AlphaFoldDB" id="A0A178MWD8"/>
<evidence type="ECO:0000313" key="1">
    <source>
        <dbReference type="EMBL" id="OAN55031.1"/>
    </source>
</evidence>
<protein>
    <submittedName>
        <fullName evidence="1">Uncharacterized protein</fullName>
    </submittedName>
</protein>
<accession>A0A178MWD8</accession>
<dbReference type="Gene3D" id="3.40.50.1110">
    <property type="entry name" value="SGNH hydrolase"/>
    <property type="match status" value="2"/>
</dbReference>
<reference evidence="1 2" key="1">
    <citation type="submission" date="2016-04" db="EMBL/GenBank/DDBJ databases">
        <title>Draft genome sequence of freshwater magnetotactic bacteria Magnetospirillum marisnigri SP-1 and Magnetospirillum moscoviense BB-1.</title>
        <authorList>
            <person name="Koziaeva V."/>
            <person name="Dziuba M.V."/>
            <person name="Ivanov T.M."/>
            <person name="Kuznetsov B."/>
            <person name="Grouzdev D.S."/>
        </authorList>
    </citation>
    <scope>NUCLEOTIDE SEQUENCE [LARGE SCALE GENOMIC DNA]</scope>
    <source>
        <strain evidence="1 2">BB-1</strain>
    </source>
</reference>
<gene>
    <name evidence="1" type="ORF">A6A05_00280</name>
</gene>
<comment type="caution">
    <text evidence="1">The sequence shown here is derived from an EMBL/GenBank/DDBJ whole genome shotgun (WGS) entry which is preliminary data.</text>
</comment>
<evidence type="ECO:0000313" key="2">
    <source>
        <dbReference type="Proteomes" id="UP000078543"/>
    </source>
</evidence>
<sequence length="376" mass="40747">MGAVLRLVGWNLALLAGLLILAELVFGGWLGDSANSDLQRLSIYRDVTWQLSAADKYGRADTVSYRRDSFGFRGKYGTPADVAILAVGGSTTDERFVSEGETWTDVLSACLAERGAPTPIANAGVAGQSSRGHILDFDIWFRHVPALRPAVVLVYLGINEKVLDGRVIEDDVQRYTESGRPPWAERLLMKSALYGLVTTARGNFAAWKAGYHALSATGGAETQSRRVDRLWRDASAQQVMVGTADHDRRQQAVAMQKKPELEAYAQRLRVLAETIRAFGAEPVFATQAGGSYRRAGKTISGNLDDYFELAAFNAVTLQTCGQLGLRCLDVGAKLEFTDGDLWDVVHTTPQGSRRVGAVMCDSVLAAGIAPVPGRRP</sequence>
<dbReference type="Proteomes" id="UP000078543">
    <property type="component" value="Unassembled WGS sequence"/>
</dbReference>
<proteinExistence type="predicted"/>
<dbReference type="OrthoDB" id="7333037at2"/>
<name>A0A178MWD8_9PROT</name>